<comment type="caution">
    <text evidence="2">The sequence shown here is derived from an EMBL/GenBank/DDBJ whole genome shotgun (WGS) entry which is preliminary data.</text>
</comment>
<dbReference type="InterPro" id="IPR057666">
    <property type="entry name" value="DrpA_SLOG"/>
</dbReference>
<dbReference type="Gene3D" id="3.40.50.450">
    <property type="match status" value="1"/>
</dbReference>
<evidence type="ECO:0000313" key="2">
    <source>
        <dbReference type="EMBL" id="TQE27296.1"/>
    </source>
</evidence>
<dbReference type="AlphaFoldDB" id="A0AAE8VYS2"/>
<gene>
    <name evidence="2" type="ORF">Sipo8835_27625</name>
</gene>
<feature type="domain" description="Smf/DprA SLOG" evidence="1">
    <location>
        <begin position="11"/>
        <end position="158"/>
    </location>
</feature>
<sequence>MTTYDTEWILTRAVTITGTRNTSHRSLDEYAQLFADYLCPFAKGDHFYVGGAKGIDSLSLLWLAGNTAADLTVVVPGTVDQQPAEARQTIARVRDRIKEIVELGADELCTAAFHARNRWMVDRTEMTIGFPRAGQLTSGTWQTLNYTRDRGKPHLVVPV</sequence>
<name>A0AAE8VYS2_9ACTN</name>
<reference evidence="2 3" key="1">
    <citation type="submission" date="2019-03" db="EMBL/GenBank/DDBJ databases">
        <title>Comparative genomic analyses of the sweetpotato soil rot pathogen, Streptomyces ipomoeae.</title>
        <authorList>
            <person name="Ruschel Soares N."/>
            <person name="Badger J.H."/>
            <person name="Huguet-Tapia J.C."/>
            <person name="Clark C.A."/>
            <person name="Pettis G.S."/>
        </authorList>
    </citation>
    <scope>NUCLEOTIDE SEQUENCE [LARGE SCALE GENOMIC DNA]</scope>
    <source>
        <strain evidence="2 3">88-35</strain>
    </source>
</reference>
<dbReference type="SUPFAM" id="SSF102405">
    <property type="entry name" value="MCP/YpsA-like"/>
    <property type="match status" value="1"/>
</dbReference>
<dbReference type="Pfam" id="PF02481">
    <property type="entry name" value="DNA_processg_A"/>
    <property type="match status" value="1"/>
</dbReference>
<evidence type="ECO:0000313" key="3">
    <source>
        <dbReference type="Proteomes" id="UP000318720"/>
    </source>
</evidence>
<accession>A0AAE8VYS2</accession>
<evidence type="ECO:0000259" key="1">
    <source>
        <dbReference type="Pfam" id="PF02481"/>
    </source>
</evidence>
<dbReference type="Proteomes" id="UP000318720">
    <property type="component" value="Unassembled WGS sequence"/>
</dbReference>
<protein>
    <recommendedName>
        <fullName evidence="1">Smf/DprA SLOG domain-containing protein</fullName>
    </recommendedName>
</protein>
<dbReference type="EMBL" id="SPAZ01000229">
    <property type="protein sequence ID" value="TQE27296.1"/>
    <property type="molecule type" value="Genomic_DNA"/>
</dbReference>
<dbReference type="RefSeq" id="WP_048821806.1">
    <property type="nucleotide sequence ID" value="NZ_JARAVA010000078.1"/>
</dbReference>
<proteinExistence type="predicted"/>
<organism evidence="2 3">
    <name type="scientific">Streptomyces ipomoeae</name>
    <dbReference type="NCBI Taxonomy" id="103232"/>
    <lineage>
        <taxon>Bacteria</taxon>
        <taxon>Bacillati</taxon>
        <taxon>Actinomycetota</taxon>
        <taxon>Actinomycetes</taxon>
        <taxon>Kitasatosporales</taxon>
        <taxon>Streptomycetaceae</taxon>
        <taxon>Streptomyces</taxon>
    </lineage>
</organism>